<accession>A0A875RXX1</accession>
<reference evidence="4" key="1">
    <citation type="submission" date="2020-10" db="EMBL/GenBank/DDBJ databases">
        <authorList>
            <person name="Roach M.J.R."/>
        </authorList>
    </citation>
    <scope>NUCLEOTIDE SEQUENCE</scope>
    <source>
        <strain evidence="4">CBS 1945</strain>
    </source>
</reference>
<dbReference type="Pfam" id="PF08030">
    <property type="entry name" value="NAD_binding_6"/>
    <property type="match status" value="1"/>
</dbReference>
<dbReference type="GO" id="GO:0016491">
    <property type="term" value="F:oxidoreductase activity"/>
    <property type="evidence" value="ECO:0007669"/>
    <property type="project" value="UniProtKB-KW"/>
</dbReference>
<proteinExistence type="predicted"/>
<feature type="compositionally biased region" description="Low complexity" evidence="2">
    <location>
        <begin position="245"/>
        <end position="260"/>
    </location>
</feature>
<evidence type="ECO:0000313" key="5">
    <source>
        <dbReference type="Proteomes" id="UP000662931"/>
    </source>
</evidence>
<feature type="region of interest" description="Disordered" evidence="2">
    <location>
        <begin position="228"/>
        <end position="278"/>
    </location>
</feature>
<keyword evidence="5" id="KW-1185">Reference proteome</keyword>
<dbReference type="EMBL" id="CP064812">
    <property type="protein sequence ID" value="QPG72875.1"/>
    <property type="molecule type" value="Genomic_DNA"/>
</dbReference>
<organism evidence="4 5">
    <name type="scientific">Eeniella nana</name>
    <name type="common">Yeast</name>
    <name type="synonym">Brettanomyces nanus</name>
    <dbReference type="NCBI Taxonomy" id="13502"/>
    <lineage>
        <taxon>Eukaryota</taxon>
        <taxon>Fungi</taxon>
        <taxon>Dikarya</taxon>
        <taxon>Ascomycota</taxon>
        <taxon>Saccharomycotina</taxon>
        <taxon>Pichiomycetes</taxon>
        <taxon>Pichiales</taxon>
        <taxon>Pichiaceae</taxon>
        <taxon>Brettanomyces</taxon>
    </lineage>
</organism>
<dbReference type="AlphaFoldDB" id="A0A875RXX1"/>
<feature type="domain" description="Ferric reductase NAD binding" evidence="3">
    <location>
        <begin position="140"/>
        <end position="242"/>
    </location>
</feature>
<evidence type="ECO:0000256" key="1">
    <source>
        <dbReference type="ARBA" id="ARBA00023002"/>
    </source>
</evidence>
<evidence type="ECO:0000256" key="2">
    <source>
        <dbReference type="SAM" id="MobiDB-lite"/>
    </source>
</evidence>
<dbReference type="InterPro" id="IPR039261">
    <property type="entry name" value="FNR_nucleotide-bd"/>
</dbReference>
<dbReference type="GeneID" id="62193579"/>
<protein>
    <recommendedName>
        <fullName evidence="3">Ferric reductase NAD binding domain-containing protein</fullName>
    </recommendedName>
</protein>
<name>A0A875RXX1_EENNA</name>
<dbReference type="Proteomes" id="UP000662931">
    <property type="component" value="Chromosome 1"/>
</dbReference>
<dbReference type="OrthoDB" id="10006946at2759"/>
<dbReference type="KEGG" id="bnn:FOA43_000178"/>
<dbReference type="CDD" id="cd06186">
    <property type="entry name" value="NOX_Duox_like_FAD_NADP"/>
    <property type="match status" value="1"/>
</dbReference>
<dbReference type="RefSeq" id="XP_038776440.1">
    <property type="nucleotide sequence ID" value="XM_038920512.1"/>
</dbReference>
<sequence length="512" mass="57492">MSPYTILLYQSYYKFRISSVTTVKICQVSTSIAIVEIPNSALKRKSCLPGCHIRIIDFPRNSFFRRLYNGLLIPEQHPYTLSTLPSDDHQKLIVRKGHFLFQGDREYLVTGVFLPFLGFIQQIPNVNPKSLAFRTHVKKCLIVVGGSAISFALPILRVLSYNGAMVKIIWVIRDHEDLKVLDYFKNALVSDDCIDIFITGKYSDSEKMHFREAVKELHRRKEELDKIQGSRMMDFNNRSRSNPKSQGGSSSPRSSLGTENTELDEETNDTNGIGSSLQRAAQKKKSYLSLKNHAPSSGYSYYDEDKFEDVDIELKGHSSEATDRSPLIRNTGAPENYGYLATQGGENDYSSVSGPDMGYYPSANISGISGSASKNDTSSSELYDDLADYWILKGLSCRIDFGRPTLGLYYYSWCTGSSCTGPMFDLQSGEPVCYNELLSQDPPYNVNVNESEDDLFNNANFISHRKARFRDRGGKPNNKILVVAAGPKGLVDKVRLWADDCGFCFHDESFGI</sequence>
<keyword evidence="1" id="KW-0560">Oxidoreductase</keyword>
<evidence type="ECO:0000259" key="3">
    <source>
        <dbReference type="Pfam" id="PF08030"/>
    </source>
</evidence>
<dbReference type="InterPro" id="IPR013121">
    <property type="entry name" value="Fe_red_NAD-bd_6"/>
</dbReference>
<dbReference type="Gene3D" id="3.40.50.80">
    <property type="entry name" value="Nucleotide-binding domain of ferredoxin-NADP reductase (FNR) module"/>
    <property type="match status" value="1"/>
</dbReference>
<gene>
    <name evidence="4" type="ORF">FOA43_000178</name>
</gene>
<evidence type="ECO:0000313" key="4">
    <source>
        <dbReference type="EMBL" id="QPG72875.1"/>
    </source>
</evidence>